<dbReference type="GO" id="GO:0042956">
    <property type="term" value="P:maltodextrin transmembrane transport"/>
    <property type="evidence" value="ECO:0007669"/>
    <property type="project" value="TreeGrafter"/>
</dbReference>
<feature type="transmembrane region" description="Helical" evidence="9">
    <location>
        <begin position="113"/>
        <end position="134"/>
    </location>
</feature>
<organism evidence="11">
    <name type="scientific">freshwater metagenome</name>
    <dbReference type="NCBI Taxonomy" id="449393"/>
    <lineage>
        <taxon>unclassified sequences</taxon>
        <taxon>metagenomes</taxon>
        <taxon>ecological metagenomes</taxon>
    </lineage>
</organism>
<dbReference type="GO" id="GO:0005886">
    <property type="term" value="C:plasma membrane"/>
    <property type="evidence" value="ECO:0007669"/>
    <property type="project" value="UniProtKB-SubCell"/>
</dbReference>
<keyword evidence="8 9" id="KW-0472">Membrane</keyword>
<dbReference type="PROSITE" id="PS50928">
    <property type="entry name" value="ABC_TM1"/>
    <property type="match status" value="1"/>
</dbReference>
<proteinExistence type="inferred from homology"/>
<dbReference type="InterPro" id="IPR035906">
    <property type="entry name" value="MetI-like_sf"/>
</dbReference>
<evidence type="ECO:0000256" key="1">
    <source>
        <dbReference type="ARBA" id="ARBA00004651"/>
    </source>
</evidence>
<dbReference type="AlphaFoldDB" id="A0A6J6CJH2"/>
<evidence type="ECO:0000313" key="11">
    <source>
        <dbReference type="EMBL" id="CAB4551640.1"/>
    </source>
</evidence>
<evidence type="ECO:0000256" key="3">
    <source>
        <dbReference type="ARBA" id="ARBA00022448"/>
    </source>
</evidence>
<dbReference type="PANTHER" id="PTHR32243">
    <property type="entry name" value="MALTOSE TRANSPORT SYSTEM PERMEASE-RELATED"/>
    <property type="match status" value="1"/>
</dbReference>
<evidence type="ECO:0000256" key="6">
    <source>
        <dbReference type="ARBA" id="ARBA00022692"/>
    </source>
</evidence>
<dbReference type="PANTHER" id="PTHR32243:SF50">
    <property type="entry name" value="MALTOSE_MALTODEXTRIN TRANSPORT SYSTEM PERMEASE PROTEIN MALG"/>
    <property type="match status" value="1"/>
</dbReference>
<reference evidence="11" key="1">
    <citation type="submission" date="2020-05" db="EMBL/GenBank/DDBJ databases">
        <authorList>
            <person name="Chiriac C."/>
            <person name="Salcher M."/>
            <person name="Ghai R."/>
            <person name="Kavagutti S V."/>
        </authorList>
    </citation>
    <scope>NUCLEOTIDE SEQUENCE</scope>
</reference>
<sequence>MTTMSSFFSWVAQRGWRHLVAIVMCVFAIFPLLYVVSASFASSGTLTASNQLFASFTFDNYVDLLSDPDRPYLTWWFNTLIIAASAATIALLFGSLAAYAFSRLRFRGRRIGLGALVLTQLFPQFLGVVAIFLLVRTLGDAVPALGLNTHTGLIAVYLGGALGINTYLMYGYFNTVPREIDEAAKIDGASHVRTFFTIILPLVAPILVIVWMITYIAVAGDYVIASAILSDPNMQTATVGLFTLINTFRSDNWGAFSAGAILSALPVVLMFLYGQKYIIGGLSAGSVK</sequence>
<evidence type="ECO:0000256" key="2">
    <source>
        <dbReference type="ARBA" id="ARBA00009047"/>
    </source>
</evidence>
<protein>
    <submittedName>
        <fullName evidence="11">Unannotated protein</fullName>
    </submittedName>
</protein>
<keyword evidence="3" id="KW-0813">Transport</keyword>
<dbReference type="InterPro" id="IPR050901">
    <property type="entry name" value="BP-dep_ABC_trans_perm"/>
</dbReference>
<feature type="transmembrane region" description="Helical" evidence="9">
    <location>
        <begin position="20"/>
        <end position="41"/>
    </location>
</feature>
<feature type="transmembrane region" description="Helical" evidence="9">
    <location>
        <begin position="75"/>
        <end position="101"/>
    </location>
</feature>
<dbReference type="CDD" id="cd06261">
    <property type="entry name" value="TM_PBP2"/>
    <property type="match status" value="1"/>
</dbReference>
<keyword evidence="6 9" id="KW-0812">Transmembrane</keyword>
<keyword evidence="7 9" id="KW-1133">Transmembrane helix</keyword>
<feature type="transmembrane region" description="Helical" evidence="9">
    <location>
        <begin position="154"/>
        <end position="173"/>
    </location>
</feature>
<accession>A0A6J6CJH2</accession>
<comment type="subcellular location">
    <subcellularLocation>
        <location evidence="1">Cell membrane</location>
        <topology evidence="1">Multi-pass membrane protein</topology>
    </subcellularLocation>
</comment>
<feature type="transmembrane region" description="Helical" evidence="9">
    <location>
        <begin position="194"/>
        <end position="218"/>
    </location>
</feature>
<feature type="domain" description="ABC transmembrane type-1" evidence="10">
    <location>
        <begin position="76"/>
        <end position="274"/>
    </location>
</feature>
<evidence type="ECO:0000256" key="8">
    <source>
        <dbReference type="ARBA" id="ARBA00023136"/>
    </source>
</evidence>
<evidence type="ECO:0000256" key="7">
    <source>
        <dbReference type="ARBA" id="ARBA00022989"/>
    </source>
</evidence>
<evidence type="ECO:0000256" key="5">
    <source>
        <dbReference type="ARBA" id="ARBA00022597"/>
    </source>
</evidence>
<dbReference type="GO" id="GO:0015423">
    <property type="term" value="F:ABC-type maltose transporter activity"/>
    <property type="evidence" value="ECO:0007669"/>
    <property type="project" value="TreeGrafter"/>
</dbReference>
<gene>
    <name evidence="11" type="ORF">UFOPK1591_00072</name>
</gene>
<name>A0A6J6CJH2_9ZZZZ</name>
<dbReference type="InterPro" id="IPR000515">
    <property type="entry name" value="MetI-like"/>
</dbReference>
<keyword evidence="4" id="KW-1003">Cell membrane</keyword>
<feature type="transmembrane region" description="Helical" evidence="9">
    <location>
        <begin position="253"/>
        <end position="273"/>
    </location>
</feature>
<dbReference type="SUPFAM" id="SSF161098">
    <property type="entry name" value="MetI-like"/>
    <property type="match status" value="1"/>
</dbReference>
<comment type="similarity">
    <text evidence="2">Belongs to the binding-protein-dependent transport system permease family. MalFG subfamily.</text>
</comment>
<keyword evidence="5" id="KW-0762">Sugar transport</keyword>
<dbReference type="EMBL" id="CAEZTD010000003">
    <property type="protein sequence ID" value="CAB4551640.1"/>
    <property type="molecule type" value="Genomic_DNA"/>
</dbReference>
<evidence type="ECO:0000259" key="10">
    <source>
        <dbReference type="PROSITE" id="PS50928"/>
    </source>
</evidence>
<evidence type="ECO:0000256" key="4">
    <source>
        <dbReference type="ARBA" id="ARBA00022475"/>
    </source>
</evidence>
<evidence type="ECO:0000256" key="9">
    <source>
        <dbReference type="SAM" id="Phobius"/>
    </source>
</evidence>
<dbReference type="Pfam" id="PF00528">
    <property type="entry name" value="BPD_transp_1"/>
    <property type="match status" value="1"/>
</dbReference>
<dbReference type="Gene3D" id="1.10.3720.10">
    <property type="entry name" value="MetI-like"/>
    <property type="match status" value="1"/>
</dbReference>